<proteinExistence type="predicted"/>
<dbReference type="Pfam" id="PF03959">
    <property type="entry name" value="FSH1"/>
    <property type="match status" value="1"/>
</dbReference>
<dbReference type="InterPro" id="IPR029058">
    <property type="entry name" value="AB_hydrolase_fold"/>
</dbReference>
<accession>A0A0U1M5P0</accession>
<dbReference type="Proteomes" id="UP000054383">
    <property type="component" value="Unassembled WGS sequence"/>
</dbReference>
<dbReference type="AlphaFoldDB" id="A0A0U1M5P0"/>
<name>A0A0U1M5P0_TALIS</name>
<dbReference type="GO" id="GO:0019748">
    <property type="term" value="P:secondary metabolic process"/>
    <property type="evidence" value="ECO:0007669"/>
    <property type="project" value="TreeGrafter"/>
</dbReference>
<dbReference type="GO" id="GO:0005634">
    <property type="term" value="C:nucleus"/>
    <property type="evidence" value="ECO:0007669"/>
    <property type="project" value="TreeGrafter"/>
</dbReference>
<reference evidence="3 4" key="1">
    <citation type="submission" date="2015-04" db="EMBL/GenBank/DDBJ databases">
        <authorList>
            <person name="Syromyatnikov M.Y."/>
            <person name="Popov V.N."/>
        </authorList>
    </citation>
    <scope>NUCLEOTIDE SEQUENCE [LARGE SCALE GENOMIC DNA]</scope>
    <source>
        <strain evidence="3">WF-38-12</strain>
    </source>
</reference>
<dbReference type="EMBL" id="CVMT01000008">
    <property type="protein sequence ID" value="CRG90948.1"/>
    <property type="molecule type" value="Genomic_DNA"/>
</dbReference>
<dbReference type="GO" id="GO:0005737">
    <property type="term" value="C:cytoplasm"/>
    <property type="evidence" value="ECO:0007669"/>
    <property type="project" value="TreeGrafter"/>
</dbReference>
<gene>
    <name evidence="3" type="ORF">PISL3812_07996</name>
</gene>
<dbReference type="InterPro" id="IPR005645">
    <property type="entry name" value="FSH-like_dom"/>
</dbReference>
<evidence type="ECO:0000259" key="2">
    <source>
        <dbReference type="Pfam" id="PF03959"/>
    </source>
</evidence>
<dbReference type="PANTHER" id="PTHR48070:SF6">
    <property type="entry name" value="ESTERASE OVCA2"/>
    <property type="match status" value="1"/>
</dbReference>
<organism evidence="3 4">
    <name type="scientific">Talaromyces islandicus</name>
    <name type="common">Penicillium islandicum</name>
    <dbReference type="NCBI Taxonomy" id="28573"/>
    <lineage>
        <taxon>Eukaryota</taxon>
        <taxon>Fungi</taxon>
        <taxon>Dikarya</taxon>
        <taxon>Ascomycota</taxon>
        <taxon>Pezizomycotina</taxon>
        <taxon>Eurotiomycetes</taxon>
        <taxon>Eurotiomycetidae</taxon>
        <taxon>Eurotiales</taxon>
        <taxon>Trichocomaceae</taxon>
        <taxon>Talaromyces</taxon>
        <taxon>Talaromyces sect. Islandici</taxon>
    </lineage>
</organism>
<dbReference type="GO" id="GO:0016787">
    <property type="term" value="F:hydrolase activity"/>
    <property type="evidence" value="ECO:0007669"/>
    <property type="project" value="UniProtKB-KW"/>
</dbReference>
<keyword evidence="4" id="KW-1185">Reference proteome</keyword>
<dbReference type="InterPro" id="IPR050593">
    <property type="entry name" value="LovG"/>
</dbReference>
<feature type="domain" description="Serine hydrolase" evidence="2">
    <location>
        <begin position="2"/>
        <end position="237"/>
    </location>
</feature>
<evidence type="ECO:0000256" key="1">
    <source>
        <dbReference type="ARBA" id="ARBA00022801"/>
    </source>
</evidence>
<dbReference type="Gene3D" id="3.40.50.1820">
    <property type="entry name" value="alpha/beta hydrolase"/>
    <property type="match status" value="1"/>
</dbReference>
<evidence type="ECO:0000313" key="3">
    <source>
        <dbReference type="EMBL" id="CRG90948.1"/>
    </source>
</evidence>
<sequence>MKFLCLHGAGTNSEILEIQLGPVRDALKAKADFEFFEGFLEVAPLEELKDFFKGPYFTWYSPGMGGKTLTEAKAELLELIETEGPFDACLGFSQGAALLAAVIIDHQKNHQFGPNLFRLAIFVCAVAPLLVTKTGGDADLDTNYSPSIESMAPLTEPWGGPYIKGHEPRPDEQWNIFIPEKIREAGLTIRIPTAHIYGSKDRDILESLRVRDMCDPRRRVEFDHGRGHEVPREPKLIAQMAATMDRAINSAMTAV</sequence>
<dbReference type="OMA" id="QIHKWPQ"/>
<dbReference type="SUPFAM" id="SSF53474">
    <property type="entry name" value="alpha/beta-Hydrolases"/>
    <property type="match status" value="1"/>
</dbReference>
<evidence type="ECO:0000313" key="4">
    <source>
        <dbReference type="Proteomes" id="UP000054383"/>
    </source>
</evidence>
<dbReference type="PANTHER" id="PTHR48070">
    <property type="entry name" value="ESTERASE OVCA2"/>
    <property type="match status" value="1"/>
</dbReference>
<dbReference type="OrthoDB" id="414698at2759"/>
<protein>
    <recommendedName>
        <fullName evidence="2">Serine hydrolase domain-containing protein</fullName>
    </recommendedName>
</protein>
<dbReference type="STRING" id="28573.A0A0U1M5P0"/>
<keyword evidence="1" id="KW-0378">Hydrolase</keyword>